<evidence type="ECO:0000313" key="2">
    <source>
        <dbReference type="Proteomes" id="UP000887159"/>
    </source>
</evidence>
<evidence type="ECO:0000313" key="1">
    <source>
        <dbReference type="EMBL" id="GFY14520.1"/>
    </source>
</evidence>
<comment type="caution">
    <text evidence="1">The sequence shown here is derived from an EMBL/GenBank/DDBJ whole genome shotgun (WGS) entry which is preliminary data.</text>
</comment>
<keyword evidence="2" id="KW-1185">Reference proteome</keyword>
<protein>
    <submittedName>
        <fullName evidence="1">Uncharacterized protein</fullName>
    </submittedName>
</protein>
<sequence>MRLDNYKPTRDYGHKATATTFDLYTKTIIEVHIRLGIFDVKVALRTGRPVIENVYKITEIIEVDRHVNVSSRSITQEQKIENTTVLSPLSKVEFKKKFDVWVQHQLTPKNMIDEIPSAKTWPNGIKSTHFLNGW</sequence>
<gene>
    <name evidence="1" type="ORF">TNCV_1315741</name>
</gene>
<dbReference type="Proteomes" id="UP000887159">
    <property type="component" value="Unassembled WGS sequence"/>
</dbReference>
<organism evidence="1 2">
    <name type="scientific">Trichonephila clavipes</name>
    <name type="common">Golden silk orbweaver</name>
    <name type="synonym">Nephila clavipes</name>
    <dbReference type="NCBI Taxonomy" id="2585209"/>
    <lineage>
        <taxon>Eukaryota</taxon>
        <taxon>Metazoa</taxon>
        <taxon>Ecdysozoa</taxon>
        <taxon>Arthropoda</taxon>
        <taxon>Chelicerata</taxon>
        <taxon>Arachnida</taxon>
        <taxon>Araneae</taxon>
        <taxon>Araneomorphae</taxon>
        <taxon>Entelegynae</taxon>
        <taxon>Araneoidea</taxon>
        <taxon>Nephilidae</taxon>
        <taxon>Trichonephila</taxon>
    </lineage>
</organism>
<name>A0A8X6SNF4_TRICX</name>
<proteinExistence type="predicted"/>
<dbReference type="AlphaFoldDB" id="A0A8X6SNF4"/>
<reference evidence="1" key="1">
    <citation type="submission" date="2020-08" db="EMBL/GenBank/DDBJ databases">
        <title>Multicomponent nature underlies the extraordinary mechanical properties of spider dragline silk.</title>
        <authorList>
            <person name="Kono N."/>
            <person name="Nakamura H."/>
            <person name="Mori M."/>
            <person name="Yoshida Y."/>
            <person name="Ohtoshi R."/>
            <person name="Malay A.D."/>
            <person name="Moran D.A.P."/>
            <person name="Tomita M."/>
            <person name="Numata K."/>
            <person name="Arakawa K."/>
        </authorList>
    </citation>
    <scope>NUCLEOTIDE SEQUENCE</scope>
</reference>
<accession>A0A8X6SNF4</accession>
<dbReference type="EMBL" id="BMAU01021329">
    <property type="protein sequence ID" value="GFY14520.1"/>
    <property type="molecule type" value="Genomic_DNA"/>
</dbReference>